<evidence type="ECO:0000313" key="3">
    <source>
        <dbReference type="EMBL" id="PHT51613.1"/>
    </source>
</evidence>
<feature type="compositionally biased region" description="Basic and acidic residues" evidence="2">
    <location>
        <begin position="135"/>
        <end position="149"/>
    </location>
</feature>
<feature type="coiled-coil region" evidence="1">
    <location>
        <begin position="12"/>
        <end position="60"/>
    </location>
</feature>
<dbReference type="OrthoDB" id="656845at2759"/>
<dbReference type="PANTHER" id="PTHR36143">
    <property type="entry name" value="OS08G0177500 PROTEIN"/>
    <property type="match status" value="1"/>
</dbReference>
<feature type="compositionally biased region" description="Polar residues" evidence="2">
    <location>
        <begin position="121"/>
        <end position="133"/>
    </location>
</feature>
<evidence type="ECO:0000256" key="1">
    <source>
        <dbReference type="SAM" id="Coils"/>
    </source>
</evidence>
<evidence type="ECO:0000313" key="4">
    <source>
        <dbReference type="Proteomes" id="UP000224567"/>
    </source>
</evidence>
<dbReference type="Proteomes" id="UP000224567">
    <property type="component" value="Unassembled WGS sequence"/>
</dbReference>
<keyword evidence="4" id="KW-1185">Reference proteome</keyword>
<feature type="compositionally biased region" description="Basic and acidic residues" evidence="2">
    <location>
        <begin position="108"/>
        <end position="120"/>
    </location>
</feature>
<protein>
    <submittedName>
        <fullName evidence="3">Uncharacterized protein</fullName>
    </submittedName>
</protein>
<feature type="compositionally biased region" description="Polar residues" evidence="2">
    <location>
        <begin position="179"/>
        <end position="191"/>
    </location>
</feature>
<gene>
    <name evidence="3" type="ORF">CQW23_06075</name>
</gene>
<name>A0A2G2X2D6_CAPBA</name>
<dbReference type="AlphaFoldDB" id="A0A2G2X2D6"/>
<feature type="compositionally biased region" description="Basic and acidic residues" evidence="2">
    <location>
        <begin position="158"/>
        <end position="175"/>
    </location>
</feature>
<accession>A0A2G2X2D6</accession>
<proteinExistence type="predicted"/>
<dbReference type="EMBL" id="MLFT02000003">
    <property type="protein sequence ID" value="PHT51613.1"/>
    <property type="molecule type" value="Genomic_DNA"/>
</dbReference>
<reference evidence="4" key="2">
    <citation type="journal article" date="2017" name="J. Anim. Genet.">
        <title>Multiple reference genome sequences of hot pepper reveal the massive evolution of plant disease resistance genes by retroduplication.</title>
        <authorList>
            <person name="Kim S."/>
            <person name="Park J."/>
            <person name="Yeom S.-I."/>
            <person name="Kim Y.-M."/>
            <person name="Seo E."/>
            <person name="Kim K.-T."/>
            <person name="Kim M.-S."/>
            <person name="Lee J.M."/>
            <person name="Cheong K."/>
            <person name="Shin H.-S."/>
            <person name="Kim S.-B."/>
            <person name="Han K."/>
            <person name="Lee J."/>
            <person name="Park M."/>
            <person name="Lee H.-A."/>
            <person name="Lee H.-Y."/>
            <person name="Lee Y."/>
            <person name="Oh S."/>
            <person name="Lee J.H."/>
            <person name="Choi E."/>
            <person name="Choi E."/>
            <person name="Lee S.E."/>
            <person name="Jeon J."/>
            <person name="Kim H."/>
            <person name="Choi G."/>
            <person name="Song H."/>
            <person name="Lee J."/>
            <person name="Lee S.-C."/>
            <person name="Kwon J.-K."/>
            <person name="Lee H.-Y."/>
            <person name="Koo N."/>
            <person name="Hong Y."/>
            <person name="Kim R.W."/>
            <person name="Kang W.-H."/>
            <person name="Huh J.H."/>
            <person name="Kang B.-C."/>
            <person name="Yang T.-J."/>
            <person name="Lee Y.-H."/>
            <person name="Bennetzen J.L."/>
            <person name="Choi D."/>
        </authorList>
    </citation>
    <scope>NUCLEOTIDE SEQUENCE [LARGE SCALE GENOMIC DNA]</scope>
    <source>
        <strain evidence="4">cv. PBC81</strain>
    </source>
</reference>
<organism evidence="3 4">
    <name type="scientific">Capsicum baccatum</name>
    <name type="common">Peruvian pepper</name>
    <dbReference type="NCBI Taxonomy" id="33114"/>
    <lineage>
        <taxon>Eukaryota</taxon>
        <taxon>Viridiplantae</taxon>
        <taxon>Streptophyta</taxon>
        <taxon>Embryophyta</taxon>
        <taxon>Tracheophyta</taxon>
        <taxon>Spermatophyta</taxon>
        <taxon>Magnoliopsida</taxon>
        <taxon>eudicotyledons</taxon>
        <taxon>Gunneridae</taxon>
        <taxon>Pentapetalae</taxon>
        <taxon>asterids</taxon>
        <taxon>lamiids</taxon>
        <taxon>Solanales</taxon>
        <taxon>Solanaceae</taxon>
        <taxon>Solanoideae</taxon>
        <taxon>Capsiceae</taxon>
        <taxon>Capsicum</taxon>
    </lineage>
</organism>
<feature type="compositionally biased region" description="Polar residues" evidence="2">
    <location>
        <begin position="218"/>
        <end position="239"/>
    </location>
</feature>
<feature type="region of interest" description="Disordered" evidence="2">
    <location>
        <begin position="88"/>
        <end position="239"/>
    </location>
</feature>
<sequence length="239" mass="27007">MKSKMQWVRMQKRDLESRILEMKSTISSLKDEQRIIEVALEEKQAEINMLTEKLTETNREDSRAKLISESVQQKEAEIDIPVKIWSVSADDPSNPTINLTKAAGGETEVLRESVERDEQKNSTTENIPRNADQSALKRDEAVQGEDRGQAQDGEQESQELRTAQEDVPEEKRYDGENASMESINRSGQVQKQSKDVGVVDAADWKEHGTTIGGDQGNFEDSQGITRSLNRITRVQMNQD</sequence>
<dbReference type="PANTHER" id="PTHR36143:SF7">
    <property type="entry name" value="PROTEIN STARMAKER-LIKE"/>
    <property type="match status" value="1"/>
</dbReference>
<keyword evidence="1" id="KW-0175">Coiled coil</keyword>
<evidence type="ECO:0000256" key="2">
    <source>
        <dbReference type="SAM" id="MobiDB-lite"/>
    </source>
</evidence>
<reference evidence="3 4" key="1">
    <citation type="journal article" date="2017" name="Genome Biol.">
        <title>New reference genome sequences of hot pepper reveal the massive evolution of plant disease-resistance genes by retroduplication.</title>
        <authorList>
            <person name="Kim S."/>
            <person name="Park J."/>
            <person name="Yeom S.I."/>
            <person name="Kim Y.M."/>
            <person name="Seo E."/>
            <person name="Kim K.T."/>
            <person name="Kim M.S."/>
            <person name="Lee J.M."/>
            <person name="Cheong K."/>
            <person name="Shin H.S."/>
            <person name="Kim S.B."/>
            <person name="Han K."/>
            <person name="Lee J."/>
            <person name="Park M."/>
            <person name="Lee H.A."/>
            <person name="Lee H.Y."/>
            <person name="Lee Y."/>
            <person name="Oh S."/>
            <person name="Lee J.H."/>
            <person name="Choi E."/>
            <person name="Choi E."/>
            <person name="Lee S.E."/>
            <person name="Jeon J."/>
            <person name="Kim H."/>
            <person name="Choi G."/>
            <person name="Song H."/>
            <person name="Lee J."/>
            <person name="Lee S.C."/>
            <person name="Kwon J.K."/>
            <person name="Lee H.Y."/>
            <person name="Koo N."/>
            <person name="Hong Y."/>
            <person name="Kim R.W."/>
            <person name="Kang W.H."/>
            <person name="Huh J.H."/>
            <person name="Kang B.C."/>
            <person name="Yang T.J."/>
            <person name="Lee Y.H."/>
            <person name="Bennetzen J.L."/>
            <person name="Choi D."/>
        </authorList>
    </citation>
    <scope>NUCLEOTIDE SEQUENCE [LARGE SCALE GENOMIC DNA]</scope>
    <source>
        <strain evidence="4">cv. PBC81</strain>
    </source>
</reference>
<comment type="caution">
    <text evidence="3">The sequence shown here is derived from an EMBL/GenBank/DDBJ whole genome shotgun (WGS) entry which is preliminary data.</text>
</comment>